<feature type="non-terminal residue" evidence="1">
    <location>
        <position position="183"/>
    </location>
</feature>
<organism evidence="1">
    <name type="scientific">marine metagenome</name>
    <dbReference type="NCBI Taxonomy" id="408172"/>
    <lineage>
        <taxon>unclassified sequences</taxon>
        <taxon>metagenomes</taxon>
        <taxon>ecological metagenomes</taxon>
    </lineage>
</organism>
<evidence type="ECO:0000313" key="1">
    <source>
        <dbReference type="EMBL" id="SVB71317.1"/>
    </source>
</evidence>
<feature type="non-terminal residue" evidence="1">
    <location>
        <position position="1"/>
    </location>
</feature>
<accession>A0A382G9T4</accession>
<proteinExistence type="predicted"/>
<dbReference type="Gene3D" id="3.40.630.30">
    <property type="match status" value="1"/>
</dbReference>
<reference evidence="1" key="1">
    <citation type="submission" date="2018-05" db="EMBL/GenBank/DDBJ databases">
        <authorList>
            <person name="Lanie J.A."/>
            <person name="Ng W.-L."/>
            <person name="Kazmierczak K.M."/>
            <person name="Andrzejewski T.M."/>
            <person name="Davidsen T.M."/>
            <person name="Wayne K.J."/>
            <person name="Tettelin H."/>
            <person name="Glass J.I."/>
            <person name="Rusch D."/>
            <person name="Podicherti R."/>
            <person name="Tsui H.-C.T."/>
            <person name="Winkler M.E."/>
        </authorList>
    </citation>
    <scope>NUCLEOTIDE SEQUENCE</scope>
</reference>
<dbReference type="EMBL" id="UINC01054055">
    <property type="protein sequence ID" value="SVB71317.1"/>
    <property type="molecule type" value="Genomic_DNA"/>
</dbReference>
<sequence>VFHKQQFLGYHSEDRFEDHHLAVYKRNRLYAVITGVIVEDRNEKAFVSHPGSSYGGVVLADHCRFEDAAAVITALVTYMRETDAGIIDLTLPPAPYYQVPHQTLEYALVSAGFQYRKRELTSVVAIDAAAPDSLYARLPKKTRADVRQAQKLGLGVNWIDDPSDDELSVMYDMLLENRQELGL</sequence>
<protein>
    <submittedName>
        <fullName evidence="1">Uncharacterized protein</fullName>
    </submittedName>
</protein>
<gene>
    <name evidence="1" type="ORF">METZ01_LOCUS224171</name>
</gene>
<name>A0A382G9T4_9ZZZZ</name>
<dbReference type="AlphaFoldDB" id="A0A382G9T4"/>